<gene>
    <name evidence="1" type="ORF">niasHT_005729</name>
</gene>
<accession>A0ABD2LYU2</accession>
<protein>
    <recommendedName>
        <fullName evidence="3">F-box domain-containing protein</fullName>
    </recommendedName>
</protein>
<name>A0ABD2LYU2_9BILA</name>
<organism evidence="1 2">
    <name type="scientific">Heterodera trifolii</name>
    <dbReference type="NCBI Taxonomy" id="157864"/>
    <lineage>
        <taxon>Eukaryota</taxon>
        <taxon>Metazoa</taxon>
        <taxon>Ecdysozoa</taxon>
        <taxon>Nematoda</taxon>
        <taxon>Chromadorea</taxon>
        <taxon>Rhabditida</taxon>
        <taxon>Tylenchina</taxon>
        <taxon>Tylenchomorpha</taxon>
        <taxon>Tylenchoidea</taxon>
        <taxon>Heteroderidae</taxon>
        <taxon>Heteroderinae</taxon>
        <taxon>Heterodera</taxon>
    </lineage>
</organism>
<comment type="caution">
    <text evidence="1">The sequence shown here is derived from an EMBL/GenBank/DDBJ whole genome shotgun (WGS) entry which is preliminary data.</text>
</comment>
<dbReference type="Proteomes" id="UP001620626">
    <property type="component" value="Unassembled WGS sequence"/>
</dbReference>
<reference evidence="1 2" key="1">
    <citation type="submission" date="2024-10" db="EMBL/GenBank/DDBJ databases">
        <authorList>
            <person name="Kim D."/>
        </authorList>
    </citation>
    <scope>NUCLEOTIDE SEQUENCE [LARGE SCALE GENOMIC DNA]</scope>
    <source>
        <strain evidence="1">BH-2024</strain>
    </source>
</reference>
<dbReference type="EMBL" id="JBICBT010000212">
    <property type="protein sequence ID" value="KAL3120408.1"/>
    <property type="molecule type" value="Genomic_DNA"/>
</dbReference>
<keyword evidence="2" id="KW-1185">Reference proteome</keyword>
<evidence type="ECO:0008006" key="3">
    <source>
        <dbReference type="Google" id="ProtNLM"/>
    </source>
</evidence>
<dbReference type="AlphaFoldDB" id="A0ABD2LYU2"/>
<sequence length="359" mass="41753">MPFDNVPSWIIEDVLLSFISADCWLCVFDLLAPSQLGLGIALISHRFDFYVDEHFKTRKWTLKFMEIWRKNGTREMEIVNCYWKRLPIPQIQMPRKVIGFEGIRISFIGRNAIAFLHRFSSLFAACPINLSIILKNSDRLLEFILRNIWPMLKDKICGIIFYCLNNLRILRHFVPSLLNDCPLLRVVNVYYDDFFIEFPADDSAAASDGQAMAKWLFTPLQSNVPKVLICSLDLNAAKWLSSTEAFKAAFVSASSPVNFIAVIRVHRWPFAASIVPFDLSNKLTREQLTLKRIDYSYRFLFVRCPIARDESKWTKWEEEAIGWQFYDHWKQIQIAINREDEIGDGLLDAMPGPSDHQQK</sequence>
<proteinExistence type="predicted"/>
<evidence type="ECO:0000313" key="1">
    <source>
        <dbReference type="EMBL" id="KAL3120408.1"/>
    </source>
</evidence>
<evidence type="ECO:0000313" key="2">
    <source>
        <dbReference type="Proteomes" id="UP001620626"/>
    </source>
</evidence>